<feature type="compositionally biased region" description="Low complexity" evidence="1">
    <location>
        <begin position="297"/>
        <end position="309"/>
    </location>
</feature>
<accession>A0AAD3TEA1</accession>
<feature type="region of interest" description="Disordered" evidence="1">
    <location>
        <begin position="1"/>
        <end position="28"/>
    </location>
</feature>
<dbReference type="PANTHER" id="PTHR31949:SF3">
    <property type="entry name" value="RUN_FYVE DOMAIN PROTEIN"/>
    <property type="match status" value="1"/>
</dbReference>
<reference evidence="2" key="1">
    <citation type="submission" date="2023-05" db="EMBL/GenBank/DDBJ databases">
        <title>Nepenthes gracilis genome sequencing.</title>
        <authorList>
            <person name="Fukushima K."/>
        </authorList>
    </citation>
    <scope>NUCLEOTIDE SEQUENCE</scope>
    <source>
        <strain evidence="2">SING2019-196</strain>
    </source>
</reference>
<feature type="compositionally biased region" description="Polar residues" evidence="1">
    <location>
        <begin position="619"/>
        <end position="631"/>
    </location>
</feature>
<dbReference type="PANTHER" id="PTHR31949">
    <property type="entry name" value="GASTRIC MUCIN-LIKE PROTEIN"/>
    <property type="match status" value="1"/>
</dbReference>
<evidence type="ECO:0000313" key="3">
    <source>
        <dbReference type="Proteomes" id="UP001279734"/>
    </source>
</evidence>
<feature type="compositionally biased region" description="Polar residues" evidence="1">
    <location>
        <begin position="208"/>
        <end position="246"/>
    </location>
</feature>
<evidence type="ECO:0000256" key="1">
    <source>
        <dbReference type="SAM" id="MobiDB-lite"/>
    </source>
</evidence>
<dbReference type="EMBL" id="BSYO01000033">
    <property type="protein sequence ID" value="GMH27671.1"/>
    <property type="molecule type" value="Genomic_DNA"/>
</dbReference>
<evidence type="ECO:0000313" key="2">
    <source>
        <dbReference type="EMBL" id="GMH27671.1"/>
    </source>
</evidence>
<feature type="compositionally biased region" description="Polar residues" evidence="1">
    <location>
        <begin position="435"/>
        <end position="452"/>
    </location>
</feature>
<dbReference type="Proteomes" id="UP001279734">
    <property type="component" value="Unassembled WGS sequence"/>
</dbReference>
<feature type="compositionally biased region" description="Basic and acidic residues" evidence="1">
    <location>
        <begin position="11"/>
        <end position="20"/>
    </location>
</feature>
<feature type="compositionally biased region" description="Basic residues" evidence="1">
    <location>
        <begin position="1084"/>
        <end position="1094"/>
    </location>
</feature>
<dbReference type="GO" id="GO:0055028">
    <property type="term" value="C:cortical microtubule"/>
    <property type="evidence" value="ECO:0007669"/>
    <property type="project" value="TreeGrafter"/>
</dbReference>
<feature type="region of interest" description="Disordered" evidence="1">
    <location>
        <begin position="765"/>
        <end position="785"/>
    </location>
</feature>
<dbReference type="AlphaFoldDB" id="A0AAD3TEA1"/>
<feature type="region of interest" description="Disordered" evidence="1">
    <location>
        <begin position="396"/>
        <end position="460"/>
    </location>
</feature>
<feature type="region of interest" description="Disordered" evidence="1">
    <location>
        <begin position="615"/>
        <end position="652"/>
    </location>
</feature>
<organism evidence="2 3">
    <name type="scientific">Nepenthes gracilis</name>
    <name type="common">Slender pitcher plant</name>
    <dbReference type="NCBI Taxonomy" id="150966"/>
    <lineage>
        <taxon>Eukaryota</taxon>
        <taxon>Viridiplantae</taxon>
        <taxon>Streptophyta</taxon>
        <taxon>Embryophyta</taxon>
        <taxon>Tracheophyta</taxon>
        <taxon>Spermatophyta</taxon>
        <taxon>Magnoliopsida</taxon>
        <taxon>eudicotyledons</taxon>
        <taxon>Gunneridae</taxon>
        <taxon>Pentapetalae</taxon>
        <taxon>Caryophyllales</taxon>
        <taxon>Nepenthaceae</taxon>
        <taxon>Nepenthes</taxon>
    </lineage>
</organism>
<comment type="caution">
    <text evidence="2">The sequence shown here is derived from an EMBL/GenBank/DDBJ whole genome shotgun (WGS) entry which is preliminary data.</text>
</comment>
<dbReference type="GO" id="GO:0043622">
    <property type="term" value="P:cortical microtubule organization"/>
    <property type="evidence" value="ECO:0007669"/>
    <property type="project" value="TreeGrafter"/>
</dbReference>
<sequence length="1149" mass="124875">MLPPQSFRRSPGRDPRTDSHKRGRSLESGLSFKEKDDLALFNEMQSKEPDNFLLQSTDDFEDIFTAKLKPFSDFKLGITIPVRGEPSDLLNADGNKNDYDWLLTPPDTPLFPSLDDEPAPANLVHSGRPRSRPISISRSSTMEKRSSRGSASPQRSSPSPRSGNSKASQRRPSSATRSSPTPSLRRTSPSQRPSPPPIKSPMPVMRSATPTPRQTSEVSTGSVISSRMRGTSPISTSRGNSASPKIRAWQSNIPGFSLEAPPNLRTSLADRPISYVRGSSPASRNSRDSASKFGRQSMSPTASRSISSSHSHERDRLSSHSKGSLASSGDDDADSLQFIPASGLEQPLPTRMVRGVPSNCSSAFSKKLTKRNSPNAAPKRSFDYAMRQMDHKSPQNMFRPLLSSVPSSTFHSSSHHTMISRNSSVTTSSNDSSDQATSGAPDTEGSGQTQDDMANECGRRPFPDTQDVVFPCDKLDVPCDKFEANHGGTEKLSHLDATVARNATSESFYVQGDSFEVGPENPLLCTRCGCRYFSNELKECDVNICPDCKQKEELSTGPIPVTRVDAAPNLSDPLTMIFEDHGPIEAAEPCMVVQQLPETVEMGELRSGLLTASHEEDANANQSSNGSSKQSCFLDDSPPSSAEAKGMQLLSDQQEVKQPPTACNPSDTNCQGQELYKCDDSLQSKVDVAEGVGISVLVLKRSGSRKGHIMHSRNMTASAISYDDSFCARDSTISMRSSVGHGSASTSSSMDLTSVRHVDIPMQRQLSSTRSELSSKPQSNVSSFSGTSTHAYQALGISASPCKENVEVSAGNVGRTLHETQGQHPESFLASENAELPDPVTFLSRRTLSGDDDFNCSCFKAKDTDSLELSSHNVSTQSEGNSLASLAVDEDHVLHGINEVFPASVESEVNMEEPAVIHESSFVVEDSAPDNGADQKEIMEIIHRNSLGAMSEIEIDNCCLSSPASPIEIALKDDFQEPSFVSGQEKDVRSSVTLSNDSDHRQGIVVFTEDSTVMVHNGGRMTRSLTLEEATDTILFCSSIIHTLAYEAAGIAMEKEKENLAPLEGYRQAAITPGNARWDPRGRTPSRRKIKSQKPKQLWVETETKSPPFKTEPNNNPDEPTTRIVGLQNKVDNMKPPPKLESKCNCRIM</sequence>
<feature type="region of interest" description="Disordered" evidence="1">
    <location>
        <begin position="110"/>
        <end position="246"/>
    </location>
</feature>
<name>A0AAD3TEA1_NEPGR</name>
<proteinExistence type="predicted"/>
<protein>
    <submittedName>
        <fullName evidence="2">Uncharacterized protein</fullName>
    </submittedName>
</protein>
<feature type="region of interest" description="Disordered" evidence="1">
    <location>
        <begin position="275"/>
        <end position="381"/>
    </location>
</feature>
<gene>
    <name evidence="2" type="ORF">Nepgr_029514</name>
</gene>
<keyword evidence="3" id="KW-1185">Reference proteome</keyword>
<feature type="region of interest" description="Disordered" evidence="1">
    <location>
        <begin position="1073"/>
        <end position="1138"/>
    </location>
</feature>
<feature type="compositionally biased region" description="Low complexity" evidence="1">
    <location>
        <begin position="403"/>
        <end position="434"/>
    </location>
</feature>
<feature type="compositionally biased region" description="Low complexity" evidence="1">
    <location>
        <begin position="148"/>
        <end position="191"/>
    </location>
</feature>